<comment type="caution">
    <text evidence="2">The sequence shown here is derived from an EMBL/GenBank/DDBJ whole genome shotgun (WGS) entry which is preliminary data.</text>
</comment>
<organism evidence="2 3">
    <name type="scientific">Marinilabilia salmonicolor</name>
    <dbReference type="NCBI Taxonomy" id="989"/>
    <lineage>
        <taxon>Bacteria</taxon>
        <taxon>Pseudomonadati</taxon>
        <taxon>Bacteroidota</taxon>
        <taxon>Bacteroidia</taxon>
        <taxon>Marinilabiliales</taxon>
        <taxon>Marinilabiliaceae</taxon>
        <taxon>Marinilabilia</taxon>
    </lineage>
</organism>
<evidence type="ECO:0000313" key="3">
    <source>
        <dbReference type="Proteomes" id="UP000252733"/>
    </source>
</evidence>
<feature type="domain" description="DUF6602" evidence="1">
    <location>
        <begin position="37"/>
        <end position="140"/>
    </location>
</feature>
<keyword evidence="3" id="KW-1185">Reference proteome</keyword>
<dbReference type="RefSeq" id="WP_114437805.1">
    <property type="nucleotide sequence ID" value="NZ_QPIZ01000026.1"/>
</dbReference>
<dbReference type="Proteomes" id="UP000252733">
    <property type="component" value="Unassembled WGS sequence"/>
</dbReference>
<dbReference type="InterPro" id="IPR046537">
    <property type="entry name" value="DUF6602"/>
</dbReference>
<proteinExistence type="predicted"/>
<accession>A0A368ULQ0</accession>
<evidence type="ECO:0000313" key="2">
    <source>
        <dbReference type="EMBL" id="RCW29649.1"/>
    </source>
</evidence>
<dbReference type="Pfam" id="PF20247">
    <property type="entry name" value="DUF6602"/>
    <property type="match status" value="1"/>
</dbReference>
<sequence>MDGERIQKYWSNEIDSLITTYKQFELLIPDDEKDCSAHKGEDGRFVEDLISEYLKKYLPKSIEILTGFILRPAVKTGLKSKTRKDETDSHSTQLDIIIYNSYEYPIFQRFGNSVIVPPEGVLGIISVKKHLNDYDIKKESIALYRASKLCRTLDAKGDFLRGPFLALVSAKSMIDKSKTENHDWIFKKLKESYNITPKPYFDDLLGYIGSLDEWSIFKRRPNKTSKEADYIYFNHKDYESHLGLQYLLTGILSVFYDSSRNNVNRPGFTAFPSGRDADKFLGKIEILGLRK</sequence>
<name>A0A368ULQ0_9BACT</name>
<gene>
    <name evidence="2" type="ORF">DFO77_1266</name>
</gene>
<protein>
    <recommendedName>
        <fullName evidence="1">DUF6602 domain-containing protein</fullName>
    </recommendedName>
</protein>
<dbReference type="AlphaFoldDB" id="A0A368ULQ0"/>
<dbReference type="EMBL" id="QPIZ01000026">
    <property type="protein sequence ID" value="RCW29649.1"/>
    <property type="molecule type" value="Genomic_DNA"/>
</dbReference>
<evidence type="ECO:0000259" key="1">
    <source>
        <dbReference type="Pfam" id="PF20247"/>
    </source>
</evidence>
<dbReference type="CDD" id="cd21173">
    <property type="entry name" value="NucC-like"/>
    <property type="match status" value="1"/>
</dbReference>
<reference evidence="2 3" key="1">
    <citation type="submission" date="2018-07" db="EMBL/GenBank/DDBJ databases">
        <title>Freshwater and sediment microbial communities from various areas in North America, analyzing microbe dynamics in response to fracking.</title>
        <authorList>
            <person name="Lamendella R."/>
        </authorList>
    </citation>
    <scope>NUCLEOTIDE SEQUENCE [LARGE SCALE GENOMIC DNA]</scope>
    <source>
        <strain evidence="2 3">160A</strain>
    </source>
</reference>